<reference evidence="1" key="1">
    <citation type="journal article" date="2023" name="G3 (Bethesda)">
        <title>Whole genome assemblies of Zophobas morio and Tenebrio molitor.</title>
        <authorList>
            <person name="Kaur S."/>
            <person name="Stinson S.A."/>
            <person name="diCenzo G.C."/>
        </authorList>
    </citation>
    <scope>NUCLEOTIDE SEQUENCE</scope>
    <source>
        <strain evidence="1">QUZm001</strain>
    </source>
</reference>
<comment type="caution">
    <text evidence="1">The sequence shown here is derived from an EMBL/GenBank/DDBJ whole genome shotgun (WGS) entry which is preliminary data.</text>
</comment>
<name>A0AA38MD81_9CUCU</name>
<keyword evidence="2" id="KW-1185">Reference proteome</keyword>
<protein>
    <submittedName>
        <fullName evidence="1">Uncharacterized protein</fullName>
    </submittedName>
</protein>
<organism evidence="1 2">
    <name type="scientific">Zophobas morio</name>
    <dbReference type="NCBI Taxonomy" id="2755281"/>
    <lineage>
        <taxon>Eukaryota</taxon>
        <taxon>Metazoa</taxon>
        <taxon>Ecdysozoa</taxon>
        <taxon>Arthropoda</taxon>
        <taxon>Hexapoda</taxon>
        <taxon>Insecta</taxon>
        <taxon>Pterygota</taxon>
        <taxon>Neoptera</taxon>
        <taxon>Endopterygota</taxon>
        <taxon>Coleoptera</taxon>
        <taxon>Polyphaga</taxon>
        <taxon>Cucujiformia</taxon>
        <taxon>Tenebrionidae</taxon>
        <taxon>Zophobas</taxon>
    </lineage>
</organism>
<gene>
    <name evidence="1" type="ORF">Zmor_017972</name>
</gene>
<accession>A0AA38MD81</accession>
<dbReference type="EMBL" id="JALNTZ010000005">
    <property type="protein sequence ID" value="KAJ3651968.1"/>
    <property type="molecule type" value="Genomic_DNA"/>
</dbReference>
<sequence length="92" mass="10265">MNAACYRYAEFTIRYQLALWPPACDFLRTLSSIPLTGRLPIIVNCSTAIQRLLLRQIDAAVLLLAASLLVWMQSDEVGAVWVHLSEASCVIE</sequence>
<evidence type="ECO:0000313" key="2">
    <source>
        <dbReference type="Proteomes" id="UP001168821"/>
    </source>
</evidence>
<evidence type="ECO:0000313" key="1">
    <source>
        <dbReference type="EMBL" id="KAJ3651968.1"/>
    </source>
</evidence>
<dbReference type="AlphaFoldDB" id="A0AA38MD81"/>
<dbReference type="Proteomes" id="UP001168821">
    <property type="component" value="Unassembled WGS sequence"/>
</dbReference>
<proteinExistence type="predicted"/>